<dbReference type="AlphaFoldDB" id="A0A4R6IPQ8"/>
<keyword evidence="1" id="KW-0472">Membrane</keyword>
<dbReference type="EMBL" id="SNWM01000001">
    <property type="protein sequence ID" value="TDO24282.1"/>
    <property type="molecule type" value="Genomic_DNA"/>
</dbReference>
<feature type="transmembrane region" description="Helical" evidence="1">
    <location>
        <begin position="20"/>
        <end position="47"/>
    </location>
</feature>
<evidence type="ECO:0000256" key="1">
    <source>
        <dbReference type="SAM" id="Phobius"/>
    </source>
</evidence>
<name>A0A4R6IPQ8_9SPHI</name>
<comment type="caution">
    <text evidence="2">The sequence shown here is derived from an EMBL/GenBank/DDBJ whole genome shotgun (WGS) entry which is preliminary data.</text>
</comment>
<protein>
    <submittedName>
        <fullName evidence="2">Uncharacterized protein</fullName>
    </submittedName>
</protein>
<keyword evidence="1" id="KW-0812">Transmembrane</keyword>
<feature type="transmembrane region" description="Helical" evidence="1">
    <location>
        <begin position="225"/>
        <end position="245"/>
    </location>
</feature>
<evidence type="ECO:0000313" key="2">
    <source>
        <dbReference type="EMBL" id="TDO24282.1"/>
    </source>
</evidence>
<evidence type="ECO:0000313" key="3">
    <source>
        <dbReference type="Proteomes" id="UP000295499"/>
    </source>
</evidence>
<gene>
    <name evidence="2" type="ORF">CLV32_0571</name>
</gene>
<feature type="transmembrane region" description="Helical" evidence="1">
    <location>
        <begin position="195"/>
        <end position="213"/>
    </location>
</feature>
<proteinExistence type="predicted"/>
<dbReference type="Proteomes" id="UP000295499">
    <property type="component" value="Unassembled WGS sequence"/>
</dbReference>
<dbReference type="RefSeq" id="WP_133552139.1">
    <property type="nucleotide sequence ID" value="NZ_SNWM01000001.1"/>
</dbReference>
<accession>A0A4R6IPQ8</accession>
<keyword evidence="3" id="KW-1185">Reference proteome</keyword>
<feature type="transmembrane region" description="Helical" evidence="1">
    <location>
        <begin position="53"/>
        <end position="79"/>
    </location>
</feature>
<sequence>MSIKSITKTKWSIEPGRVIVYPNGLSFILAGVLSLIFAGIFFLFLYYENMGMSLSWGIIIVFIAPLVLLWLHGYTQIIFDNANQTMKKMLFGIFPVKTIPFSRIHTINAVSNMGGGYNYRVFTKENKFGRGTTVSCGYSKTDDPNAIAFVEEAVPAIYAFLDQSYNPAADAPEFIDSYKYFTAENGIYTLKNKRLGAIIFGLFFIALGVWMAMVDAMGNETSPGAKFFITVILIIVGLVFINAAFTKVEINTIDQTLKRTGLIKLGNKFYALQDFNGFQTVRKSVNFIYTGTEVHMYFSPSGTFKQEVIVLQTLRNSNQIERFLQEMYQIMDEISVQTKNRP</sequence>
<reference evidence="2 3" key="1">
    <citation type="submission" date="2019-03" db="EMBL/GenBank/DDBJ databases">
        <title>Genomic Encyclopedia of Archaeal and Bacterial Type Strains, Phase II (KMG-II): from individual species to whole genera.</title>
        <authorList>
            <person name="Goeker M."/>
        </authorList>
    </citation>
    <scope>NUCLEOTIDE SEQUENCE [LARGE SCALE GENOMIC DNA]</scope>
    <source>
        <strain evidence="2 3">DSM 19034</strain>
    </source>
</reference>
<organism evidence="2 3">
    <name type="scientific">Pedobacter duraquae</name>
    <dbReference type="NCBI Taxonomy" id="425511"/>
    <lineage>
        <taxon>Bacteria</taxon>
        <taxon>Pseudomonadati</taxon>
        <taxon>Bacteroidota</taxon>
        <taxon>Sphingobacteriia</taxon>
        <taxon>Sphingobacteriales</taxon>
        <taxon>Sphingobacteriaceae</taxon>
        <taxon>Pedobacter</taxon>
    </lineage>
</organism>
<dbReference type="OrthoDB" id="667067at2"/>
<keyword evidence="1" id="KW-1133">Transmembrane helix</keyword>